<feature type="transmembrane region" description="Helical" evidence="10">
    <location>
        <begin position="5"/>
        <end position="27"/>
    </location>
</feature>
<protein>
    <recommendedName>
        <fullName evidence="9">Polyisoprenyl-teichoic acid--peptidoglycan teichoic acid transferase TagU</fullName>
        <ecNumber evidence="9">2.7.8.-</ecNumber>
    </recommendedName>
</protein>
<dbReference type="InterPro" id="IPR023734">
    <property type="entry name" value="TagU"/>
</dbReference>
<dbReference type="OrthoDB" id="27330at2"/>
<dbReference type="Pfam" id="PF03816">
    <property type="entry name" value="LytR_cpsA_psr"/>
    <property type="match status" value="1"/>
</dbReference>
<dbReference type="NCBIfam" id="TIGR00350">
    <property type="entry name" value="lytR_cpsA_psr"/>
    <property type="match status" value="1"/>
</dbReference>
<dbReference type="Gene3D" id="3.40.630.190">
    <property type="entry name" value="LCP protein"/>
    <property type="match status" value="1"/>
</dbReference>
<name>A0A162DQW9_9BACI</name>
<reference evidence="12" key="1">
    <citation type="submission" date="2016-02" db="EMBL/GenBank/DDBJ databases">
        <title>Genome sequence of Bacillus trypoxylicola KCTC 13244(T).</title>
        <authorList>
            <person name="Jeong H."/>
            <person name="Park S.-H."/>
            <person name="Choi S.-K."/>
        </authorList>
    </citation>
    <scope>NUCLEOTIDE SEQUENCE [LARGE SCALE GENOMIC DNA]</scope>
    <source>
        <strain evidence="12">KCTC 13244</strain>
    </source>
</reference>
<evidence type="ECO:0000256" key="2">
    <source>
        <dbReference type="ARBA" id="ARBA00022475"/>
    </source>
</evidence>
<feature type="topological domain" description="Cytoplasmic" evidence="9">
    <location>
        <begin position="1"/>
        <end position="3"/>
    </location>
</feature>
<keyword evidence="7 9" id="KW-0472">Membrane</keyword>
<dbReference type="PANTHER" id="PTHR33392">
    <property type="entry name" value="POLYISOPRENYL-TEICHOIC ACID--PEPTIDOGLYCAN TEICHOIC ACID TRANSFERASE TAGU"/>
    <property type="match status" value="1"/>
</dbReference>
<dbReference type="EC" id="2.7.8.-" evidence="9"/>
<keyword evidence="13" id="KW-1185">Reference proteome</keyword>
<evidence type="ECO:0000256" key="9">
    <source>
        <dbReference type="HAMAP-Rule" id="MF_01140"/>
    </source>
</evidence>
<keyword evidence="2 9" id="KW-1003">Cell membrane</keyword>
<dbReference type="HAMAP" id="MF_01140">
    <property type="entry name" value="TagU_transferase"/>
    <property type="match status" value="1"/>
</dbReference>
<dbReference type="RefSeq" id="WP_061948915.1">
    <property type="nucleotide sequence ID" value="NZ_LTAO01000017.1"/>
</dbReference>
<dbReference type="Proteomes" id="UP000075806">
    <property type="component" value="Unassembled WGS sequence"/>
</dbReference>
<evidence type="ECO:0000256" key="10">
    <source>
        <dbReference type="SAM" id="Phobius"/>
    </source>
</evidence>
<organism evidence="12 13">
    <name type="scientific">Alkalihalobacillus trypoxylicola</name>
    <dbReference type="NCBI Taxonomy" id="519424"/>
    <lineage>
        <taxon>Bacteria</taxon>
        <taxon>Bacillati</taxon>
        <taxon>Bacillota</taxon>
        <taxon>Bacilli</taxon>
        <taxon>Bacillales</taxon>
        <taxon>Bacillaceae</taxon>
        <taxon>Alkalihalobacillus</taxon>
    </lineage>
</organism>
<keyword evidence="8 9" id="KW-0961">Cell wall biogenesis/degradation</keyword>
<dbReference type="GO" id="GO:0016780">
    <property type="term" value="F:phosphotransferase activity, for other substituted phosphate groups"/>
    <property type="evidence" value="ECO:0007669"/>
    <property type="project" value="UniProtKB-UniRule"/>
</dbReference>
<evidence type="ECO:0000256" key="3">
    <source>
        <dbReference type="ARBA" id="ARBA00022679"/>
    </source>
</evidence>
<accession>A0A162DQW9</accession>
<evidence type="ECO:0000256" key="6">
    <source>
        <dbReference type="ARBA" id="ARBA00022989"/>
    </source>
</evidence>
<evidence type="ECO:0000256" key="8">
    <source>
        <dbReference type="ARBA" id="ARBA00023316"/>
    </source>
</evidence>
<sequence>MRKFIIIFGSILGVLFIGVVGYGFYLYNSVTKTVEQIHEPLERPISDKRDKEVNMDDQEPLSILLTGVDSTGDTHSGRSDTIIVLTVNPKEESVKMLSIPRDTRTELIGRGEQDKINHAYAFGGIQMTIDTVENFLNIPIDHYASINMEGFKGLVDALGGVTVDNAFTFEQGGFTFPEGENFMNGEEALAFARMRYEDPRGDFGRNDRQRQVVDAVIQEGAQFSSITKVGSILEAVGGSVRTDLDLNSIWSIQSNYKEARHTVEQMEIKGNNATINGIYYLQVPDEEVVRVSQELREHLELEHSTTASSQ</sequence>
<dbReference type="InterPro" id="IPR004474">
    <property type="entry name" value="LytR_CpsA_psr"/>
</dbReference>
<dbReference type="STRING" id="519424.AZF04_19340"/>
<dbReference type="GO" id="GO:0005886">
    <property type="term" value="C:plasma membrane"/>
    <property type="evidence" value="ECO:0007669"/>
    <property type="project" value="UniProtKB-SubCell"/>
</dbReference>
<keyword evidence="3 9" id="KW-0808">Transferase</keyword>
<proteinExistence type="inferred from homology"/>
<comment type="pathway">
    <text evidence="9">Cell wall biogenesis.</text>
</comment>
<dbReference type="PANTHER" id="PTHR33392:SF6">
    <property type="entry name" value="POLYISOPRENYL-TEICHOIC ACID--PEPTIDOGLYCAN TEICHOIC ACID TRANSFERASE TAGU"/>
    <property type="match status" value="1"/>
</dbReference>
<dbReference type="InterPro" id="IPR050922">
    <property type="entry name" value="LytR/CpsA/Psr_CW_biosynth"/>
</dbReference>
<evidence type="ECO:0000313" key="13">
    <source>
        <dbReference type="Proteomes" id="UP000075806"/>
    </source>
</evidence>
<evidence type="ECO:0000256" key="4">
    <source>
        <dbReference type="ARBA" id="ARBA00022692"/>
    </source>
</evidence>
<dbReference type="AlphaFoldDB" id="A0A162DQW9"/>
<feature type="domain" description="Cell envelope-related transcriptional attenuator" evidence="11">
    <location>
        <begin position="78"/>
        <end position="219"/>
    </location>
</feature>
<gene>
    <name evidence="9" type="primary">tagU</name>
    <name evidence="12" type="ORF">AZF04_19340</name>
</gene>
<feature type="topological domain" description="Extracellular" evidence="9">
    <location>
        <begin position="25"/>
        <end position="310"/>
    </location>
</feature>
<dbReference type="EMBL" id="LTAO01000017">
    <property type="protein sequence ID" value="KYG30601.1"/>
    <property type="molecule type" value="Genomic_DNA"/>
</dbReference>
<evidence type="ECO:0000256" key="5">
    <source>
        <dbReference type="ARBA" id="ARBA00022968"/>
    </source>
</evidence>
<evidence type="ECO:0000256" key="1">
    <source>
        <dbReference type="ARBA" id="ARBA00006068"/>
    </source>
</evidence>
<comment type="caution">
    <text evidence="12">The sequence shown here is derived from an EMBL/GenBank/DDBJ whole genome shotgun (WGS) entry which is preliminary data.</text>
</comment>
<comment type="function">
    <text evidence="9">May catalyze the final step in cell wall teichoic acid biosynthesis, the transfer of the anionic cell wall polymers (APs) from their lipid-linked precursor to the cell wall peptidoglycan (PG).</text>
</comment>
<comment type="subcellular location">
    <subcellularLocation>
        <location evidence="9">Cell membrane</location>
        <topology evidence="9">Single-pass type II membrane protein</topology>
    </subcellularLocation>
</comment>
<evidence type="ECO:0000313" key="12">
    <source>
        <dbReference type="EMBL" id="KYG30601.1"/>
    </source>
</evidence>
<comment type="similarity">
    <text evidence="1 9">Belongs to the LytR/CpsA/Psr (LCP) family.</text>
</comment>
<evidence type="ECO:0000256" key="7">
    <source>
        <dbReference type="ARBA" id="ARBA00023136"/>
    </source>
</evidence>
<keyword evidence="6 9" id="KW-1133">Transmembrane helix</keyword>
<evidence type="ECO:0000259" key="11">
    <source>
        <dbReference type="Pfam" id="PF03816"/>
    </source>
</evidence>
<dbReference type="GO" id="GO:0070726">
    <property type="term" value="P:cell wall assembly"/>
    <property type="evidence" value="ECO:0007669"/>
    <property type="project" value="UniProtKB-UniRule"/>
</dbReference>
<keyword evidence="5 9" id="KW-0735">Signal-anchor</keyword>
<keyword evidence="4 9" id="KW-0812">Transmembrane</keyword>